<keyword evidence="4" id="KW-1185">Reference proteome</keyword>
<comment type="caution">
    <text evidence="3">The sequence shown here is derived from an EMBL/GenBank/DDBJ whole genome shotgun (WGS) entry which is preliminary data.</text>
</comment>
<feature type="region of interest" description="Disordered" evidence="1">
    <location>
        <begin position="33"/>
        <end position="62"/>
    </location>
</feature>
<proteinExistence type="predicted"/>
<reference evidence="3" key="1">
    <citation type="submission" date="2023-06" db="EMBL/GenBank/DDBJ databases">
        <title>MT1 and MT2 Draft Genomes of Novel Species.</title>
        <authorList>
            <person name="Venkateswaran K."/>
        </authorList>
    </citation>
    <scope>NUCLEOTIDE SEQUENCE</scope>
    <source>
        <strain evidence="3">F6_8S_P_1B</strain>
    </source>
</reference>
<feature type="signal peptide" evidence="2">
    <location>
        <begin position="1"/>
        <end position="31"/>
    </location>
</feature>
<name>A0ABT8KB45_9MICO</name>
<evidence type="ECO:0000313" key="3">
    <source>
        <dbReference type="EMBL" id="MDN4614679.1"/>
    </source>
</evidence>
<evidence type="ECO:0000313" key="4">
    <source>
        <dbReference type="Proteomes" id="UP001174208"/>
    </source>
</evidence>
<dbReference type="PROSITE" id="PS51257">
    <property type="entry name" value="PROKAR_LIPOPROTEIN"/>
    <property type="match status" value="1"/>
</dbReference>
<keyword evidence="3" id="KW-0067">ATP-binding</keyword>
<feature type="compositionally biased region" description="Low complexity" evidence="1">
    <location>
        <begin position="33"/>
        <end position="50"/>
    </location>
</feature>
<feature type="chain" id="PRO_5047532022" evidence="2">
    <location>
        <begin position="32"/>
        <end position="201"/>
    </location>
</feature>
<accession>A0ABT8KB45</accession>
<gene>
    <name evidence="3" type="ORF">P5G50_09460</name>
</gene>
<keyword evidence="3" id="KW-0547">Nucleotide-binding</keyword>
<sequence>MSLSSRSAARVAVAVVAISGSLLLAGCASKAAPGSTAPATSSPAAGEETPTPTPTPTDPPTPVTLTCDQILTPEQLYAYNPNVGVDAGYAPEKDSLEQKVKDWQGQTCAWSNQSSGDVIQIAVAQPPASAMDGLKNAAITAAQPVPTYGAPPLEGYFKPGSSGQVQIFRGAWWIVAESTAFFEPGDAAQLMESVLGNLPQG</sequence>
<protein>
    <submittedName>
        <fullName evidence="3">Iron ABC transporter ATP-binding protein</fullName>
    </submittedName>
</protein>
<dbReference type="EMBL" id="JAROCF010000001">
    <property type="protein sequence ID" value="MDN4614679.1"/>
    <property type="molecule type" value="Genomic_DNA"/>
</dbReference>
<dbReference type="RefSeq" id="WP_301210722.1">
    <property type="nucleotide sequence ID" value="NZ_JAROCF010000001.1"/>
</dbReference>
<keyword evidence="2" id="KW-0732">Signal</keyword>
<evidence type="ECO:0000256" key="1">
    <source>
        <dbReference type="SAM" id="MobiDB-lite"/>
    </source>
</evidence>
<feature type="compositionally biased region" description="Pro residues" evidence="1">
    <location>
        <begin position="51"/>
        <end position="62"/>
    </location>
</feature>
<evidence type="ECO:0000256" key="2">
    <source>
        <dbReference type="SAM" id="SignalP"/>
    </source>
</evidence>
<organism evidence="3 4">
    <name type="scientific">Leifsonia williamsii</name>
    <dbReference type="NCBI Taxonomy" id="3035919"/>
    <lineage>
        <taxon>Bacteria</taxon>
        <taxon>Bacillati</taxon>
        <taxon>Actinomycetota</taxon>
        <taxon>Actinomycetes</taxon>
        <taxon>Micrococcales</taxon>
        <taxon>Microbacteriaceae</taxon>
        <taxon>Leifsonia</taxon>
    </lineage>
</organism>
<dbReference type="GO" id="GO:0005524">
    <property type="term" value="F:ATP binding"/>
    <property type="evidence" value="ECO:0007669"/>
    <property type="project" value="UniProtKB-KW"/>
</dbReference>
<dbReference type="Proteomes" id="UP001174208">
    <property type="component" value="Unassembled WGS sequence"/>
</dbReference>